<keyword evidence="2" id="KW-1185">Reference proteome</keyword>
<organism evidence="1 2">
    <name type="scientific">Streptomyces cacaoi</name>
    <dbReference type="NCBI Taxonomy" id="1898"/>
    <lineage>
        <taxon>Bacteria</taxon>
        <taxon>Bacillati</taxon>
        <taxon>Actinomycetota</taxon>
        <taxon>Actinomycetes</taxon>
        <taxon>Kitasatosporales</taxon>
        <taxon>Streptomycetaceae</taxon>
        <taxon>Streptomyces</taxon>
    </lineage>
</organism>
<reference evidence="1 2" key="1">
    <citation type="submission" date="2019-06" db="EMBL/GenBank/DDBJ databases">
        <title>Whole genome shotgun sequence of Streptomyces cacaoi subsp. cacaoi NBRC 12748.</title>
        <authorList>
            <person name="Hosoyama A."/>
            <person name="Uohara A."/>
            <person name="Ohji S."/>
            <person name="Ichikawa N."/>
        </authorList>
    </citation>
    <scope>NUCLEOTIDE SEQUENCE [LARGE SCALE GENOMIC DNA]</scope>
    <source>
        <strain evidence="1 2">NBRC 12748</strain>
    </source>
</reference>
<dbReference type="RefSeq" id="WP_230988945.1">
    <property type="nucleotide sequence ID" value="NZ_BJMM01000041.1"/>
</dbReference>
<dbReference type="EMBL" id="BJMM01000041">
    <property type="protein sequence ID" value="GEB53033.1"/>
    <property type="molecule type" value="Genomic_DNA"/>
</dbReference>
<comment type="caution">
    <text evidence="1">The sequence shown here is derived from an EMBL/GenBank/DDBJ whole genome shotgun (WGS) entry which is preliminary data.</text>
</comment>
<dbReference type="Proteomes" id="UP000319210">
    <property type="component" value="Unassembled WGS sequence"/>
</dbReference>
<proteinExistence type="predicted"/>
<name>A0A4Y3R8F3_STRCI</name>
<evidence type="ECO:0000313" key="1">
    <source>
        <dbReference type="EMBL" id="GEB53033.1"/>
    </source>
</evidence>
<dbReference type="AlphaFoldDB" id="A0A4Y3R8F3"/>
<sequence>MSTNADVQQSAQVTVDVHTMGRSYDESAVDRWELEAARRALRNLKDVIDSHTLMDLLGEQIDAGDRYHRELVAASAGTYRASQTAFTVRGLGGTELADWFRAQAGTGRFQDKSLLLNAHPEHYVEPPAYTGGMVETIGGHLTRFRVSVARELPAAVGAHLDASYPVTLMNALLSLDDGTPFAYCLHQARDTGAGADVVVRVVYPSAAPDAMIEGHCRHLAVEFRSWIRNAAAAVHGTAAGPSGTPAAAPAPGR</sequence>
<accession>A0A4Y3R8F3</accession>
<protein>
    <submittedName>
        <fullName evidence="1">Uncharacterized protein</fullName>
    </submittedName>
</protein>
<evidence type="ECO:0000313" key="2">
    <source>
        <dbReference type="Proteomes" id="UP000319210"/>
    </source>
</evidence>
<gene>
    <name evidence="1" type="ORF">SCA03_55840</name>
</gene>